<dbReference type="Gene3D" id="3.20.20.140">
    <property type="entry name" value="Metal-dependent hydrolases"/>
    <property type="match status" value="1"/>
</dbReference>
<evidence type="ECO:0000313" key="3">
    <source>
        <dbReference type="EMBL" id="AQQ10212.1"/>
    </source>
</evidence>
<dbReference type="Pfam" id="PF04909">
    <property type="entry name" value="Amidohydro_2"/>
    <property type="match status" value="1"/>
</dbReference>
<dbReference type="AlphaFoldDB" id="A0A1Q2HS11"/>
<dbReference type="EMBL" id="CP019633">
    <property type="protein sequence ID" value="AQQ10212.1"/>
    <property type="molecule type" value="Genomic_DNA"/>
</dbReference>
<protein>
    <submittedName>
        <fullName evidence="3">Putative metal-dependent hydrolase of the TIM-barrel fold protein</fullName>
    </submittedName>
</protein>
<dbReference type="RefSeq" id="WP_077541215.1">
    <property type="nucleotide sequence ID" value="NZ_CP019633.1"/>
</dbReference>
<feature type="domain" description="Amidohydrolase-related" evidence="2">
    <location>
        <begin position="48"/>
        <end position="249"/>
    </location>
</feature>
<gene>
    <name evidence="3" type="ORF">L21SP3_02040</name>
</gene>
<dbReference type="GO" id="GO:0016787">
    <property type="term" value="F:hydrolase activity"/>
    <property type="evidence" value="ECO:0007669"/>
    <property type="project" value="UniProtKB-KW"/>
</dbReference>
<reference evidence="4" key="1">
    <citation type="submission" date="2017-02" db="EMBL/GenBank/DDBJ databases">
        <title>Comparative genomics and description of representatives of a novel lineage of planctomycetes thriving in anoxic sediments.</title>
        <authorList>
            <person name="Spring S."/>
            <person name="Bunk B."/>
            <person name="Sproer C."/>
            <person name="Klenk H.-P."/>
        </authorList>
    </citation>
    <scope>NUCLEOTIDE SEQUENCE [LARGE SCALE GENOMIC DNA]</scope>
    <source>
        <strain evidence="4">L21-RPul-D3</strain>
    </source>
</reference>
<dbReference type="STRING" id="1940790.L21SP3_02040"/>
<proteinExistence type="predicted"/>
<dbReference type="OrthoDB" id="9771932at2"/>
<dbReference type="InterPro" id="IPR032466">
    <property type="entry name" value="Metal_Hydrolase"/>
</dbReference>
<evidence type="ECO:0000259" key="2">
    <source>
        <dbReference type="Pfam" id="PF04909"/>
    </source>
</evidence>
<dbReference type="KEGG" id="pbu:L21SP3_02040"/>
<feature type="region of interest" description="Disordered" evidence="1">
    <location>
        <begin position="262"/>
        <end position="303"/>
    </location>
</feature>
<keyword evidence="3" id="KW-0378">Hydrolase</keyword>
<sequence>MITDCQINLTGRLSPIELAEFNEATERLDNYLVLASPKLAMDPNANEVLGDFLNKNTKAIGFGVVNPLVKEGQQCPQEVTEKWGIKGFALYCSKHGFHPADSQAMRFYEYANENSMPIYFYMPEQLDPTDILEYGRPYLIDEIARNFPDMKIIISNCGVPFQSETVAVLAKNKNVYSSLPVNPSKWYQTYTLLVRFFEGEAISKLLFASNYPSHQPNECLETLLGFNRMIANTQLPVVPLDEIRKIVNANVPKKLSIDLSAPPKSEVVDAQTKQPIGEEESSSSSENDSEEEKSGEKRAKKKK</sequence>
<organism evidence="3 4">
    <name type="scientific">Sedimentisphaera cyanobacteriorum</name>
    <dbReference type="NCBI Taxonomy" id="1940790"/>
    <lineage>
        <taxon>Bacteria</taxon>
        <taxon>Pseudomonadati</taxon>
        <taxon>Planctomycetota</taxon>
        <taxon>Phycisphaerae</taxon>
        <taxon>Sedimentisphaerales</taxon>
        <taxon>Sedimentisphaeraceae</taxon>
        <taxon>Sedimentisphaera</taxon>
    </lineage>
</organism>
<evidence type="ECO:0000256" key="1">
    <source>
        <dbReference type="SAM" id="MobiDB-lite"/>
    </source>
</evidence>
<accession>A0A1Q2HS11</accession>
<dbReference type="InterPro" id="IPR006680">
    <property type="entry name" value="Amidohydro-rel"/>
</dbReference>
<keyword evidence="4" id="KW-1185">Reference proteome</keyword>
<dbReference type="SUPFAM" id="SSF51556">
    <property type="entry name" value="Metallo-dependent hydrolases"/>
    <property type="match status" value="1"/>
</dbReference>
<name>A0A1Q2HS11_9BACT</name>
<evidence type="ECO:0000313" key="4">
    <source>
        <dbReference type="Proteomes" id="UP000188273"/>
    </source>
</evidence>
<feature type="compositionally biased region" description="Acidic residues" evidence="1">
    <location>
        <begin position="277"/>
        <end position="291"/>
    </location>
</feature>
<dbReference type="Proteomes" id="UP000188273">
    <property type="component" value="Chromosome"/>
</dbReference>